<evidence type="ECO:0000256" key="6">
    <source>
        <dbReference type="ARBA" id="ARBA00023033"/>
    </source>
</evidence>
<dbReference type="PANTHER" id="PTHR46696:SF1">
    <property type="entry name" value="CYTOCHROME P450 YJIB-RELATED"/>
    <property type="match status" value="1"/>
</dbReference>
<dbReference type="InterPro" id="IPR017972">
    <property type="entry name" value="Cyt_P450_CS"/>
</dbReference>
<evidence type="ECO:0000256" key="7">
    <source>
        <dbReference type="RuleBase" id="RU000461"/>
    </source>
</evidence>
<dbReference type="Proteomes" id="UP000597444">
    <property type="component" value="Unassembled WGS sequence"/>
</dbReference>
<organism evidence="8 9">
    <name type="scientific">Reticulibacter mediterranei</name>
    <dbReference type="NCBI Taxonomy" id="2778369"/>
    <lineage>
        <taxon>Bacteria</taxon>
        <taxon>Bacillati</taxon>
        <taxon>Chloroflexota</taxon>
        <taxon>Ktedonobacteria</taxon>
        <taxon>Ktedonobacterales</taxon>
        <taxon>Reticulibacteraceae</taxon>
        <taxon>Reticulibacter</taxon>
    </lineage>
</organism>
<dbReference type="GO" id="GO:0005506">
    <property type="term" value="F:iron ion binding"/>
    <property type="evidence" value="ECO:0007669"/>
    <property type="project" value="InterPro"/>
</dbReference>
<gene>
    <name evidence="8" type="ORF">KSF_050000</name>
</gene>
<dbReference type="GO" id="GO:0004497">
    <property type="term" value="F:monooxygenase activity"/>
    <property type="evidence" value="ECO:0007669"/>
    <property type="project" value="UniProtKB-KW"/>
</dbReference>
<accession>A0A8J3N5A3</accession>
<keyword evidence="6 7" id="KW-0503">Monooxygenase</keyword>
<dbReference type="InterPro" id="IPR036396">
    <property type="entry name" value="Cyt_P450_sf"/>
</dbReference>
<dbReference type="SUPFAM" id="SSF48264">
    <property type="entry name" value="Cytochrome P450"/>
    <property type="match status" value="1"/>
</dbReference>
<dbReference type="CDD" id="cd20625">
    <property type="entry name" value="CYP164-like"/>
    <property type="match status" value="1"/>
</dbReference>
<dbReference type="EMBL" id="BNJK01000001">
    <property type="protein sequence ID" value="GHO94952.1"/>
    <property type="molecule type" value="Genomic_DNA"/>
</dbReference>
<keyword evidence="4 7" id="KW-0560">Oxidoreductase</keyword>
<evidence type="ECO:0000256" key="5">
    <source>
        <dbReference type="ARBA" id="ARBA00023004"/>
    </source>
</evidence>
<dbReference type="PANTHER" id="PTHR46696">
    <property type="entry name" value="P450, PUTATIVE (EUROFUNG)-RELATED"/>
    <property type="match status" value="1"/>
</dbReference>
<evidence type="ECO:0000313" key="9">
    <source>
        <dbReference type="Proteomes" id="UP000597444"/>
    </source>
</evidence>
<reference evidence="8" key="1">
    <citation type="submission" date="2020-10" db="EMBL/GenBank/DDBJ databases">
        <title>Taxonomic study of unclassified bacteria belonging to the class Ktedonobacteria.</title>
        <authorList>
            <person name="Yabe S."/>
            <person name="Wang C.M."/>
            <person name="Zheng Y."/>
            <person name="Sakai Y."/>
            <person name="Cavaletti L."/>
            <person name="Monciardini P."/>
            <person name="Donadio S."/>
        </authorList>
    </citation>
    <scope>NUCLEOTIDE SEQUENCE</scope>
    <source>
        <strain evidence="8">ID150040</strain>
    </source>
</reference>
<keyword evidence="3 7" id="KW-0479">Metal-binding</keyword>
<evidence type="ECO:0000256" key="2">
    <source>
        <dbReference type="ARBA" id="ARBA00022617"/>
    </source>
</evidence>
<dbReference type="Pfam" id="PF00067">
    <property type="entry name" value="p450"/>
    <property type="match status" value="1"/>
</dbReference>
<dbReference type="PROSITE" id="PS00086">
    <property type="entry name" value="CYTOCHROME_P450"/>
    <property type="match status" value="1"/>
</dbReference>
<dbReference type="InterPro" id="IPR001128">
    <property type="entry name" value="Cyt_P450"/>
</dbReference>
<evidence type="ECO:0000256" key="1">
    <source>
        <dbReference type="ARBA" id="ARBA00010617"/>
    </source>
</evidence>
<dbReference type="GO" id="GO:0016705">
    <property type="term" value="F:oxidoreductase activity, acting on paired donors, with incorporation or reduction of molecular oxygen"/>
    <property type="evidence" value="ECO:0007669"/>
    <property type="project" value="InterPro"/>
</dbReference>
<dbReference type="FunFam" id="1.10.630.10:FF:000018">
    <property type="entry name" value="Cytochrome P450 monooxygenase"/>
    <property type="match status" value="1"/>
</dbReference>
<comment type="caution">
    <text evidence="8">The sequence shown here is derived from an EMBL/GenBank/DDBJ whole genome shotgun (WGS) entry which is preliminary data.</text>
</comment>
<dbReference type="InterPro" id="IPR002397">
    <property type="entry name" value="Cyt_P450_B"/>
</dbReference>
<proteinExistence type="inferred from homology"/>
<evidence type="ECO:0000256" key="4">
    <source>
        <dbReference type="ARBA" id="ARBA00023002"/>
    </source>
</evidence>
<comment type="similarity">
    <text evidence="1 7">Belongs to the cytochrome P450 family.</text>
</comment>
<name>A0A8J3N5A3_9CHLR</name>
<evidence type="ECO:0000256" key="3">
    <source>
        <dbReference type="ARBA" id="ARBA00022723"/>
    </source>
</evidence>
<dbReference type="RefSeq" id="WP_220205658.1">
    <property type="nucleotide sequence ID" value="NZ_BNJK01000001.1"/>
</dbReference>
<dbReference type="AlphaFoldDB" id="A0A8J3N5A3"/>
<protein>
    <submittedName>
        <fullName evidence="8">Cytochrome P450</fullName>
    </submittedName>
</protein>
<dbReference type="GO" id="GO:0020037">
    <property type="term" value="F:heme binding"/>
    <property type="evidence" value="ECO:0007669"/>
    <property type="project" value="InterPro"/>
</dbReference>
<keyword evidence="5 7" id="KW-0408">Iron</keyword>
<sequence>MQQNNDTRLSLNDVYQPEYVANPYKLYHRLRKADPVFWDEQLGGWVLTSYNDVVAMLRDPRFSAQRFVTDKEWMPTDMVEALGSPMRALTRQMLFLDPPDHTRLRGLVSKAFTPRVIEGLREHIQQIVDDLLDKALPQGHINLIQEFTYPLPAIVIAEMLGVPPEDREIFFKWTNDFGTILDGGELTQEQLVQAFMGVSEFMDYFRQIIAQRRTQTKDDVIQALITAEEGGSMLSEEELLGNCILLLAAGHGTTTHLLGNGMLALLRNPTQYQLLKEQSDLLQLAVMELLRYDGPVQVTARKAKENLVLRDKKIEAGQNVYAVLGAASHDPAQFADPDRLDIQRAENRHLAFGQGIHYCLGAPLARLEAEIALGALIRRLPAPRIENEAEVEFFPAMIFRGLNELPLTLGS</sequence>
<dbReference type="PRINTS" id="PR00359">
    <property type="entry name" value="BP450"/>
</dbReference>
<keyword evidence="2 7" id="KW-0349">Heme</keyword>
<dbReference type="Gene3D" id="1.10.630.10">
    <property type="entry name" value="Cytochrome P450"/>
    <property type="match status" value="1"/>
</dbReference>
<evidence type="ECO:0000313" key="8">
    <source>
        <dbReference type="EMBL" id="GHO94952.1"/>
    </source>
</evidence>
<keyword evidence="9" id="KW-1185">Reference proteome</keyword>